<protein>
    <submittedName>
        <fullName evidence="4">Uncharacterized protein</fullName>
    </submittedName>
</protein>
<dbReference type="GO" id="GO:0005737">
    <property type="term" value="C:cytoplasm"/>
    <property type="evidence" value="ECO:0007669"/>
    <property type="project" value="TreeGrafter"/>
</dbReference>
<keyword evidence="3" id="KW-0472">Membrane</keyword>
<dbReference type="SUPFAM" id="SSF53448">
    <property type="entry name" value="Nucleotide-diphospho-sugar transferases"/>
    <property type="match status" value="1"/>
</dbReference>
<dbReference type="RefSeq" id="WP_008053465.1">
    <property type="nucleotide sequence ID" value="NZ_FO818640.1"/>
</dbReference>
<dbReference type="InterPro" id="IPR029044">
    <property type="entry name" value="Nucleotide-diphossugar_trans"/>
</dbReference>
<dbReference type="Pfam" id="PF13489">
    <property type="entry name" value="Methyltransf_23"/>
    <property type="match status" value="1"/>
</dbReference>
<sequence>MNPNTILCTTAKNESPYLVEWIAYHRFIVGFDEILIYDNDSQDDSLDLLQKLAALGLCKFQEWPRVPGQPPQQSAYSHFIQTYKDLFEWVCFLDMDEFLVLKHFKSIHDCIKSFESRADSILVNWLMFGSGGQNEYLPELVTKRFVKCAPSNHVVHKHVKCISKIDTIKNCDIHIPVLKPGSTYFHIDGTELKFGNNPTGEHIGEQGYINHEPGQINHYQSKSLQEYKCRKLRGRATVNESSPQSRLKPGDFDSHNSYSNALENHDILALTLDLENHVSSIYTSLGVRQQYEQKFMIFIQSETQRYDRLHNQSYAPLEKSNYDPPKVNGKIKNPRENERFLYYKSILTNLVDMKTSIGLEIGAFDRPFVPPYQGKIHYADYRTTQELKELAKRTTGHNPNFVVDVTYNLSEITLSDIPGKYDYIVASHVAEHTPNMIGFLNQIADLLTDTGLVFLTIPDQRYTFDCLKPLTSLGELLENNCNKLEKPAFRHVFNSRYYNRPVKSADVWAGKINSKSLSRIPQDINKLILAAKKSSEFYIDTHCNIFTDFHFYDVISELIKYNIVNFYNANVYQVKPGFMDFLCILWKAEIKNSDIYSLFPDLKTRLINDHGTVQSQTIAMNSFPNLESIRTSLKEYQHKLMRIVDEL</sequence>
<dbReference type="EMBL" id="FO818640">
    <property type="protein sequence ID" value="CDM97072.1"/>
    <property type="molecule type" value="Genomic_DNA"/>
</dbReference>
<keyword evidence="5" id="KW-1185">Reference proteome</keyword>
<keyword evidence="2" id="KW-0812">Transmembrane</keyword>
<evidence type="ECO:0000256" key="2">
    <source>
        <dbReference type="ARBA" id="ARBA00022692"/>
    </source>
</evidence>
<comment type="subcellular location">
    <subcellularLocation>
        <location evidence="1">Membrane</location>
        <topology evidence="1">Single-pass membrane protein</topology>
    </subcellularLocation>
</comment>
<dbReference type="Pfam" id="PF13704">
    <property type="entry name" value="Glyco_tranf_2_4"/>
    <property type="match status" value="1"/>
</dbReference>
<dbReference type="Gene3D" id="3.40.50.150">
    <property type="entry name" value="Vaccinia Virus protein VP39"/>
    <property type="match status" value="1"/>
</dbReference>
<evidence type="ECO:0000256" key="3">
    <source>
        <dbReference type="ARBA" id="ARBA00022989"/>
    </source>
</evidence>
<dbReference type="SUPFAM" id="SSF53335">
    <property type="entry name" value="S-adenosyl-L-methionine-dependent methyltransferases"/>
    <property type="match status" value="1"/>
</dbReference>
<organism evidence="4 5">
    <name type="scientific">Limnospira indica PCC 8005</name>
    <dbReference type="NCBI Taxonomy" id="376219"/>
    <lineage>
        <taxon>Bacteria</taxon>
        <taxon>Bacillati</taxon>
        <taxon>Cyanobacteriota</taxon>
        <taxon>Cyanophyceae</taxon>
        <taxon>Oscillatoriophycideae</taxon>
        <taxon>Oscillatoriales</taxon>
        <taxon>Sirenicapillariaceae</taxon>
        <taxon>Limnospira</taxon>
    </lineage>
</organism>
<proteinExistence type="predicted"/>
<evidence type="ECO:0000256" key="1">
    <source>
        <dbReference type="ARBA" id="ARBA00004167"/>
    </source>
</evidence>
<dbReference type="PANTHER" id="PTHR21461">
    <property type="entry name" value="GLYCOSYLTRANSFERASE FAMILY 92 PROTEIN"/>
    <property type="match status" value="1"/>
</dbReference>
<dbReference type="GO" id="GO:0016757">
    <property type="term" value="F:glycosyltransferase activity"/>
    <property type="evidence" value="ECO:0007669"/>
    <property type="project" value="TreeGrafter"/>
</dbReference>
<dbReference type="AlphaFoldDB" id="A0A9P1KIM2"/>
<name>A0A9P1KIM2_9CYAN</name>
<dbReference type="GO" id="GO:0016020">
    <property type="term" value="C:membrane"/>
    <property type="evidence" value="ECO:0007669"/>
    <property type="project" value="UniProtKB-SubCell"/>
</dbReference>
<dbReference type="Proteomes" id="UP000032946">
    <property type="component" value="Chromosome"/>
</dbReference>
<evidence type="ECO:0000313" key="5">
    <source>
        <dbReference type="Proteomes" id="UP000032946"/>
    </source>
</evidence>
<gene>
    <name evidence="4" type="ORF">ARTHRO_50039</name>
</gene>
<reference evidence="4 5" key="1">
    <citation type="submission" date="2014-02" db="EMBL/GenBank/DDBJ databases">
        <authorList>
            <person name="Genoscope - CEA"/>
        </authorList>
    </citation>
    <scope>NUCLEOTIDE SEQUENCE [LARGE SCALE GENOMIC DNA]</scope>
    <source>
        <strain evidence="4 5">PCC 8005</strain>
    </source>
</reference>
<dbReference type="PANTHER" id="PTHR21461:SF69">
    <property type="entry name" value="GLYCOSYLTRANSFERASE FAMILY 92 PROTEIN"/>
    <property type="match status" value="1"/>
</dbReference>
<dbReference type="InterPro" id="IPR029063">
    <property type="entry name" value="SAM-dependent_MTases_sf"/>
</dbReference>
<accession>A0A9P1KIM2</accession>
<keyword evidence="3" id="KW-1133">Transmembrane helix</keyword>
<evidence type="ECO:0000313" key="4">
    <source>
        <dbReference type="EMBL" id="CDM97072.1"/>
    </source>
</evidence>